<keyword evidence="2" id="KW-0812">Transmembrane</keyword>
<dbReference type="AlphaFoldDB" id="A0A9X8Y7T8"/>
<feature type="transmembrane region" description="Helical" evidence="2">
    <location>
        <begin position="54"/>
        <end position="75"/>
    </location>
</feature>
<evidence type="ECO:0000313" key="4">
    <source>
        <dbReference type="Proteomes" id="UP000294682"/>
    </source>
</evidence>
<organism evidence="3 4">
    <name type="scientific">Harryflintia acetispora</name>
    <dbReference type="NCBI Taxonomy" id="1849041"/>
    <lineage>
        <taxon>Bacteria</taxon>
        <taxon>Bacillati</taxon>
        <taxon>Bacillota</taxon>
        <taxon>Clostridia</taxon>
        <taxon>Eubacteriales</taxon>
        <taxon>Oscillospiraceae</taxon>
        <taxon>Harryflintia</taxon>
    </lineage>
</organism>
<accession>A0A9X8Y7T8</accession>
<dbReference type="Proteomes" id="UP000294682">
    <property type="component" value="Unassembled WGS sequence"/>
</dbReference>
<evidence type="ECO:0000256" key="1">
    <source>
        <dbReference type="SAM" id="MobiDB-lite"/>
    </source>
</evidence>
<dbReference type="RefSeq" id="WP_165873165.1">
    <property type="nucleotide sequence ID" value="NZ_SLUK01000007.1"/>
</dbReference>
<protein>
    <submittedName>
        <fullName evidence="3">Beta propeller domain-containing protein</fullName>
    </submittedName>
</protein>
<dbReference type="EMBL" id="SLUK01000007">
    <property type="protein sequence ID" value="TCL42903.1"/>
    <property type="molecule type" value="Genomic_DNA"/>
</dbReference>
<feature type="region of interest" description="Disordered" evidence="1">
    <location>
        <begin position="1"/>
        <end position="21"/>
    </location>
</feature>
<dbReference type="InterPro" id="IPR019198">
    <property type="entry name" value="Beta_propeller_containing"/>
</dbReference>
<keyword evidence="2" id="KW-1133">Transmembrane helix</keyword>
<reference evidence="3 4" key="1">
    <citation type="submission" date="2019-03" db="EMBL/GenBank/DDBJ databases">
        <title>Genomic Encyclopedia of Type Strains, Phase IV (KMG-IV): sequencing the most valuable type-strain genomes for metagenomic binning, comparative biology and taxonomic classification.</title>
        <authorList>
            <person name="Goeker M."/>
        </authorList>
    </citation>
    <scope>NUCLEOTIDE SEQUENCE [LARGE SCALE GENOMIC DNA]</scope>
    <source>
        <strain evidence="3 4">DSM 100433</strain>
    </source>
</reference>
<gene>
    <name evidence="3" type="ORF">EDD78_1074</name>
</gene>
<keyword evidence="4" id="KW-1185">Reference proteome</keyword>
<evidence type="ECO:0000313" key="3">
    <source>
        <dbReference type="EMBL" id="TCL42903.1"/>
    </source>
</evidence>
<dbReference type="Pfam" id="PF09826">
    <property type="entry name" value="Beta_propel"/>
    <property type="match status" value="1"/>
</dbReference>
<feature type="compositionally biased region" description="Basic and acidic residues" evidence="1">
    <location>
        <begin position="1"/>
        <end position="11"/>
    </location>
</feature>
<proteinExistence type="predicted"/>
<comment type="caution">
    <text evidence="3">The sequence shown here is derived from an EMBL/GenBank/DDBJ whole genome shotgun (WGS) entry which is preliminary data.</text>
</comment>
<sequence length="668" mass="70837">MKREEEIKQHGEALGPQLRRLTDPVQRPLALQGELLKGRLDGDARPGRAEARRWLAPLCAVAAGVVVVFGALLAFHPGGIETASGEAAPETAMLMEEAPVEGEAGAGQAAASAAYDMAAPTAEEAVPHAQSYQEIMDRILQIEGEQNKQEAMLADAGAPRSMMGSAPLAAVQPGEGDILQSDGEYLYYLTENQESLLSSAVGGFSSTLYIVKAADLSIASATEVEGTGELYLEGDRLLLVGEDGVFPGEDSTEETSYTPVTSAKIYNVADPARPVLESDFTQEGSFVSCQVRDGVAYLVSEWVPMTVPGDPLKAVPSTYDGAAKRRLAPDEVLLPGAAQNASFAVVSALALDGETAAVTQAVLGGATAVHLSKENLYIAGTRYGEGEEPDRTNLLRFALDSLSCAAEGQVEGILGASSPMDEYGGYLRLAATADGEIRLYVLDMQLEECSSVRGFAQEAELGGVLYRGDTAYVTAVRDSEELWVLDLSDPQSAGTRGKIALNGFSQQLFAVNAHTLLGFGLDTRTGEDGVLYSGGVRLCLYDVRDPDRPALADQVVLGGRASSEALYEPRALLLEEGRIGFPAELREADGDGLEQTKFSGYFLFELRDGKLRELSRTSLQRSAAESDYSTVHILRGTLAGDTLYTASARRMAAVDPVSGKTLAELELG</sequence>
<keyword evidence="2" id="KW-0472">Membrane</keyword>
<name>A0A9X8Y7T8_9FIRM</name>
<evidence type="ECO:0000256" key="2">
    <source>
        <dbReference type="SAM" id="Phobius"/>
    </source>
</evidence>